<evidence type="ECO:0000313" key="13">
    <source>
        <dbReference type="EMBL" id="KAG6397899.1"/>
    </source>
</evidence>
<dbReference type="Proteomes" id="UP000298416">
    <property type="component" value="Unassembled WGS sequence"/>
</dbReference>
<dbReference type="GO" id="GO:0004497">
    <property type="term" value="F:monooxygenase activity"/>
    <property type="evidence" value="ECO:0007669"/>
    <property type="project" value="UniProtKB-KW"/>
</dbReference>
<comment type="similarity">
    <text evidence="2 11">Belongs to the cytochrome P450 family.</text>
</comment>
<reference evidence="13" key="1">
    <citation type="submission" date="2018-01" db="EMBL/GenBank/DDBJ databases">
        <authorList>
            <person name="Mao J.F."/>
        </authorList>
    </citation>
    <scope>NUCLEOTIDE SEQUENCE</scope>
    <source>
        <strain evidence="13">Huo1</strain>
        <tissue evidence="13">Leaf</tissue>
    </source>
</reference>
<keyword evidence="7 11" id="KW-0560">Oxidoreductase</keyword>
<evidence type="ECO:0000256" key="9">
    <source>
        <dbReference type="ARBA" id="ARBA00023033"/>
    </source>
</evidence>
<dbReference type="GO" id="GO:0016020">
    <property type="term" value="C:membrane"/>
    <property type="evidence" value="ECO:0007669"/>
    <property type="project" value="UniProtKB-SubCell"/>
</dbReference>
<evidence type="ECO:0000256" key="10">
    <source>
        <dbReference type="ARBA" id="ARBA00023136"/>
    </source>
</evidence>
<keyword evidence="14" id="KW-1185">Reference proteome</keyword>
<sequence>MEFNISSTLIPLIPFLLFLFLFIFLKSQSISKSARSYSHFPGPTPLPLIGNLPLMMLGASAGPHRLFRSLAAKHGPLMHLQLGELHFLIVSSVELAKEVMKTHDTNFANRPQMLATEELAYDSSGVVFSPYGDYWRHLRKICTVELFSARRVRSFRGIREEESMNMCKWIASRDGSPVDLSERLYMSSYDVIVRAAVKAKSEERKVMVSVFMESTKLATGFMMADLYPSVKLLPLITGARFKIRRLRRKVDEVLDGIIEQQRAAADDGDDDTKLEDFLDILLKYEKDGTLTTDNVKAVLLDILLGGTDTSASTIEWAISELIRNPSKLNKAQLEVRKVFDKEGSYVDEDKLSELKYLKLIIKETLRLHPPAPLLVPRVNSQRCEINGYEIPTKTRVIVNAWALARDPEYWNDPEEFIPERFEESTIDFNGSNLEYIPFGAGRRTCPGMLLGQANMELPLAMLLYHFDWEIPNGMKAEELDMTEGLGSTLHREHHLRLIPIVKRPLCARA</sequence>
<evidence type="ECO:0000256" key="2">
    <source>
        <dbReference type="ARBA" id="ARBA00010617"/>
    </source>
</evidence>
<keyword evidence="10 12" id="KW-0472">Membrane</keyword>
<evidence type="ECO:0000313" key="14">
    <source>
        <dbReference type="Proteomes" id="UP000298416"/>
    </source>
</evidence>
<dbReference type="PANTHER" id="PTHR47955:SF8">
    <property type="entry name" value="CYTOCHROME P450 71D11-LIKE"/>
    <property type="match status" value="1"/>
</dbReference>
<evidence type="ECO:0000256" key="11">
    <source>
        <dbReference type="RuleBase" id="RU000461"/>
    </source>
</evidence>
<name>A0A8X8WPW4_SALSN</name>
<evidence type="ECO:0000256" key="12">
    <source>
        <dbReference type="SAM" id="Phobius"/>
    </source>
</evidence>
<dbReference type="Pfam" id="PF00067">
    <property type="entry name" value="p450"/>
    <property type="match status" value="1"/>
</dbReference>
<evidence type="ECO:0000256" key="3">
    <source>
        <dbReference type="ARBA" id="ARBA00022617"/>
    </source>
</evidence>
<evidence type="ECO:0000256" key="8">
    <source>
        <dbReference type="ARBA" id="ARBA00023004"/>
    </source>
</evidence>
<evidence type="ECO:0000256" key="1">
    <source>
        <dbReference type="ARBA" id="ARBA00004167"/>
    </source>
</evidence>
<feature type="transmembrane region" description="Helical" evidence="12">
    <location>
        <begin position="6"/>
        <end position="25"/>
    </location>
</feature>
<keyword evidence="4 12" id="KW-0812">Transmembrane</keyword>
<dbReference type="GO" id="GO:0016705">
    <property type="term" value="F:oxidoreductase activity, acting on paired donors, with incorporation or reduction of molecular oxygen"/>
    <property type="evidence" value="ECO:0007669"/>
    <property type="project" value="InterPro"/>
</dbReference>
<evidence type="ECO:0000256" key="6">
    <source>
        <dbReference type="ARBA" id="ARBA00022989"/>
    </source>
</evidence>
<gene>
    <name evidence="13" type="ORF">SASPL_139349</name>
</gene>
<dbReference type="GO" id="GO:0005506">
    <property type="term" value="F:iron ion binding"/>
    <property type="evidence" value="ECO:0007669"/>
    <property type="project" value="InterPro"/>
</dbReference>
<evidence type="ECO:0000256" key="4">
    <source>
        <dbReference type="ARBA" id="ARBA00022692"/>
    </source>
</evidence>
<dbReference type="OrthoDB" id="2789670at2759"/>
<dbReference type="CDD" id="cd11072">
    <property type="entry name" value="CYP71-like"/>
    <property type="match status" value="1"/>
</dbReference>
<keyword evidence="6 12" id="KW-1133">Transmembrane helix</keyword>
<keyword evidence="3 11" id="KW-0349">Heme</keyword>
<protein>
    <recommendedName>
        <fullName evidence="15">Cytochrome P450</fullName>
    </recommendedName>
</protein>
<dbReference type="InterPro" id="IPR001128">
    <property type="entry name" value="Cyt_P450"/>
</dbReference>
<proteinExistence type="inferred from homology"/>
<comment type="subcellular location">
    <subcellularLocation>
        <location evidence="1">Membrane</location>
        <topology evidence="1">Single-pass membrane protein</topology>
    </subcellularLocation>
</comment>
<dbReference type="InterPro" id="IPR017972">
    <property type="entry name" value="Cyt_P450_CS"/>
</dbReference>
<dbReference type="EMBL" id="PNBA02000015">
    <property type="protein sequence ID" value="KAG6397899.1"/>
    <property type="molecule type" value="Genomic_DNA"/>
</dbReference>
<evidence type="ECO:0008006" key="15">
    <source>
        <dbReference type="Google" id="ProtNLM"/>
    </source>
</evidence>
<dbReference type="PROSITE" id="PS00086">
    <property type="entry name" value="CYTOCHROME_P450"/>
    <property type="match status" value="1"/>
</dbReference>
<dbReference type="FunFam" id="1.10.630.10:FF:000043">
    <property type="entry name" value="Cytochrome P450 99A2"/>
    <property type="match status" value="1"/>
</dbReference>
<evidence type="ECO:0000256" key="5">
    <source>
        <dbReference type="ARBA" id="ARBA00022723"/>
    </source>
</evidence>
<comment type="caution">
    <text evidence="13">The sequence shown here is derived from an EMBL/GenBank/DDBJ whole genome shotgun (WGS) entry which is preliminary data.</text>
</comment>
<accession>A0A8X8WPW4</accession>
<keyword evidence="5 11" id="KW-0479">Metal-binding</keyword>
<keyword evidence="8 11" id="KW-0408">Iron</keyword>
<organism evidence="13">
    <name type="scientific">Salvia splendens</name>
    <name type="common">Scarlet sage</name>
    <dbReference type="NCBI Taxonomy" id="180675"/>
    <lineage>
        <taxon>Eukaryota</taxon>
        <taxon>Viridiplantae</taxon>
        <taxon>Streptophyta</taxon>
        <taxon>Embryophyta</taxon>
        <taxon>Tracheophyta</taxon>
        <taxon>Spermatophyta</taxon>
        <taxon>Magnoliopsida</taxon>
        <taxon>eudicotyledons</taxon>
        <taxon>Gunneridae</taxon>
        <taxon>Pentapetalae</taxon>
        <taxon>asterids</taxon>
        <taxon>lamiids</taxon>
        <taxon>Lamiales</taxon>
        <taxon>Lamiaceae</taxon>
        <taxon>Nepetoideae</taxon>
        <taxon>Mentheae</taxon>
        <taxon>Salviinae</taxon>
        <taxon>Salvia</taxon>
        <taxon>Salvia subgen. Calosphace</taxon>
        <taxon>core Calosphace</taxon>
    </lineage>
</organism>
<dbReference type="AlphaFoldDB" id="A0A8X8WPW4"/>
<reference evidence="13" key="2">
    <citation type="submission" date="2020-08" db="EMBL/GenBank/DDBJ databases">
        <title>Plant Genome Project.</title>
        <authorList>
            <person name="Zhang R.-G."/>
        </authorList>
    </citation>
    <scope>NUCLEOTIDE SEQUENCE</scope>
    <source>
        <strain evidence="13">Huo1</strain>
        <tissue evidence="13">Leaf</tissue>
    </source>
</reference>
<evidence type="ECO:0000256" key="7">
    <source>
        <dbReference type="ARBA" id="ARBA00023002"/>
    </source>
</evidence>
<dbReference type="PANTHER" id="PTHR47955">
    <property type="entry name" value="CYTOCHROME P450 FAMILY 71 PROTEIN"/>
    <property type="match status" value="1"/>
</dbReference>
<keyword evidence="9 11" id="KW-0503">Monooxygenase</keyword>
<dbReference type="GO" id="GO:0020037">
    <property type="term" value="F:heme binding"/>
    <property type="evidence" value="ECO:0007669"/>
    <property type="project" value="InterPro"/>
</dbReference>